<sequence length="163" mass="16939">RAGGAGRREDVRGRLHHQRARLRVPVLAAALPLRAGRRRQSAPVAGLSGHRRGHHAPGGGLQALAVLPVEVQLRERRGLDMEAGAPPGVGLQPARDGGPRLPGGAEGGAVALEPGAGGLASAPRRRRHLRGCCATVVGTKKMPEKKSSHARGSYCTPFLDPAL</sequence>
<keyword evidence="3" id="KW-1185">Reference proteome</keyword>
<gene>
    <name evidence="2" type="ORF">PCOR1329_LOCUS76819</name>
</gene>
<reference evidence="2" key="1">
    <citation type="submission" date="2023-10" db="EMBL/GenBank/DDBJ databases">
        <authorList>
            <person name="Chen Y."/>
            <person name="Shah S."/>
            <person name="Dougan E. K."/>
            <person name="Thang M."/>
            <person name="Chan C."/>
        </authorList>
    </citation>
    <scope>NUCLEOTIDE SEQUENCE [LARGE SCALE GENOMIC DNA]</scope>
</reference>
<accession>A0ABN9XI41</accession>
<evidence type="ECO:0000313" key="3">
    <source>
        <dbReference type="Proteomes" id="UP001189429"/>
    </source>
</evidence>
<name>A0ABN9XI41_9DINO</name>
<organism evidence="2 3">
    <name type="scientific">Prorocentrum cordatum</name>
    <dbReference type="NCBI Taxonomy" id="2364126"/>
    <lineage>
        <taxon>Eukaryota</taxon>
        <taxon>Sar</taxon>
        <taxon>Alveolata</taxon>
        <taxon>Dinophyceae</taxon>
        <taxon>Prorocentrales</taxon>
        <taxon>Prorocentraceae</taxon>
        <taxon>Prorocentrum</taxon>
    </lineage>
</organism>
<dbReference type="Proteomes" id="UP001189429">
    <property type="component" value="Unassembled WGS sequence"/>
</dbReference>
<protein>
    <submittedName>
        <fullName evidence="2">Uncharacterized protein</fullName>
    </submittedName>
</protein>
<feature type="non-terminal residue" evidence="2">
    <location>
        <position position="1"/>
    </location>
</feature>
<comment type="caution">
    <text evidence="2">The sequence shown here is derived from an EMBL/GenBank/DDBJ whole genome shotgun (WGS) entry which is preliminary data.</text>
</comment>
<evidence type="ECO:0000313" key="2">
    <source>
        <dbReference type="EMBL" id="CAK0899255.1"/>
    </source>
</evidence>
<evidence type="ECO:0000256" key="1">
    <source>
        <dbReference type="SAM" id="MobiDB-lite"/>
    </source>
</evidence>
<proteinExistence type="predicted"/>
<dbReference type="EMBL" id="CAUYUJ010020574">
    <property type="protein sequence ID" value="CAK0899255.1"/>
    <property type="molecule type" value="Genomic_DNA"/>
</dbReference>
<feature type="region of interest" description="Disordered" evidence="1">
    <location>
        <begin position="37"/>
        <end position="60"/>
    </location>
</feature>